<sequence length="119" mass="13250">MSAMAEKRHELLSDIADHIAKVVEEHGVAPAIAIQAGAAAADHLSQAWAGSTICIPKDHRFKLTQRDLEILSKFRGNNHHALAVEYNLTENAIYKLLKRVQDRRFDRDQGKLDLGDGLI</sequence>
<organism evidence="2 3">
    <name type="scientific">Aquipseudomonas alcaligenes</name>
    <name type="common">Pseudomonas alcaligenes</name>
    <dbReference type="NCBI Taxonomy" id="43263"/>
    <lineage>
        <taxon>Bacteria</taxon>
        <taxon>Pseudomonadati</taxon>
        <taxon>Pseudomonadota</taxon>
        <taxon>Gammaproteobacteria</taxon>
        <taxon>Pseudomonadales</taxon>
        <taxon>Pseudomonadaceae</taxon>
        <taxon>Aquipseudomonas</taxon>
    </lineage>
</organism>
<dbReference type="SUPFAM" id="SSF46689">
    <property type="entry name" value="Homeodomain-like"/>
    <property type="match status" value="1"/>
</dbReference>
<dbReference type="Pfam" id="PF08765">
    <property type="entry name" value="Mor"/>
    <property type="match status" value="1"/>
</dbReference>
<proteinExistence type="predicted"/>
<dbReference type="PANTHER" id="PTHR37812">
    <property type="entry name" value="MU-LIKE PROPHAGE FLUMU PROTEIN C"/>
    <property type="match status" value="1"/>
</dbReference>
<reference evidence="2 3" key="1">
    <citation type="submission" date="2017-01" db="EMBL/GenBank/DDBJ databases">
        <authorList>
            <person name="Mah S.A."/>
            <person name="Swanson W.J."/>
            <person name="Moy G.W."/>
            <person name="Vacquier V.D."/>
        </authorList>
    </citation>
    <scope>NUCLEOTIDE SEQUENCE [LARGE SCALE GENOMIC DNA]</scope>
    <source>
        <strain evidence="2 3">RU36E</strain>
    </source>
</reference>
<dbReference type="InterPro" id="IPR052411">
    <property type="entry name" value="c-mor_Regulatory_Protein"/>
</dbReference>
<name>A0A1N6NBA3_AQUAC</name>
<feature type="domain" description="Mor transcription activator" evidence="1">
    <location>
        <begin position="7"/>
        <end position="112"/>
    </location>
</feature>
<evidence type="ECO:0000313" key="3">
    <source>
        <dbReference type="Proteomes" id="UP000185841"/>
    </source>
</evidence>
<dbReference type="RefSeq" id="WP_254843313.1">
    <property type="nucleotide sequence ID" value="NZ_FTMP01000001.1"/>
</dbReference>
<dbReference type="PANTHER" id="PTHR37812:SF1">
    <property type="entry name" value="MU-LIKE PROPHAGE FLUMU PROTEIN C"/>
    <property type="match status" value="1"/>
</dbReference>
<evidence type="ECO:0000313" key="2">
    <source>
        <dbReference type="EMBL" id="SIP89292.1"/>
    </source>
</evidence>
<dbReference type="Proteomes" id="UP000185841">
    <property type="component" value="Unassembled WGS sequence"/>
</dbReference>
<dbReference type="EMBL" id="FTMP01000001">
    <property type="protein sequence ID" value="SIP89292.1"/>
    <property type="molecule type" value="Genomic_DNA"/>
</dbReference>
<dbReference type="InterPro" id="IPR009057">
    <property type="entry name" value="Homeodomain-like_sf"/>
</dbReference>
<gene>
    <name evidence="2" type="ORF">SAMN05878282_101190</name>
</gene>
<protein>
    <submittedName>
        <fullName evidence="2">Mor transcription activator family protein</fullName>
    </submittedName>
</protein>
<dbReference type="InterPro" id="IPR014875">
    <property type="entry name" value="Mor_transcription_activator"/>
</dbReference>
<dbReference type="AlphaFoldDB" id="A0A1N6NBA3"/>
<evidence type="ECO:0000259" key="1">
    <source>
        <dbReference type="Pfam" id="PF08765"/>
    </source>
</evidence>
<dbReference type="Gene3D" id="1.10.10.60">
    <property type="entry name" value="Homeodomain-like"/>
    <property type="match status" value="1"/>
</dbReference>
<accession>A0A1N6NBA3</accession>